<reference evidence="1 2" key="1">
    <citation type="journal article" date="2023" name="ACS Omega">
        <title>Identification of the Neoaspergillic Acid Biosynthesis Gene Cluster by Establishing an In Vitro CRISPR-Ribonucleoprotein Genetic System in Aspergillus melleus.</title>
        <authorList>
            <person name="Yuan B."/>
            <person name="Grau M.F."/>
            <person name="Murata R.M."/>
            <person name="Torok T."/>
            <person name="Venkateswaran K."/>
            <person name="Stajich J.E."/>
            <person name="Wang C.C.C."/>
        </authorList>
    </citation>
    <scope>NUCLEOTIDE SEQUENCE [LARGE SCALE GENOMIC DNA]</scope>
    <source>
        <strain evidence="1 2">IMV 1140</strain>
    </source>
</reference>
<evidence type="ECO:0000313" key="2">
    <source>
        <dbReference type="Proteomes" id="UP001177260"/>
    </source>
</evidence>
<dbReference type="EMBL" id="JAOPJF010000027">
    <property type="protein sequence ID" value="KAK1144921.1"/>
    <property type="molecule type" value="Genomic_DNA"/>
</dbReference>
<comment type="caution">
    <text evidence="1">The sequence shown here is derived from an EMBL/GenBank/DDBJ whole genome shotgun (WGS) entry which is preliminary data.</text>
</comment>
<keyword evidence="2" id="KW-1185">Reference proteome</keyword>
<evidence type="ECO:0000313" key="1">
    <source>
        <dbReference type="EMBL" id="KAK1144921.1"/>
    </source>
</evidence>
<organism evidence="1 2">
    <name type="scientific">Aspergillus melleus</name>
    <dbReference type="NCBI Taxonomy" id="138277"/>
    <lineage>
        <taxon>Eukaryota</taxon>
        <taxon>Fungi</taxon>
        <taxon>Dikarya</taxon>
        <taxon>Ascomycota</taxon>
        <taxon>Pezizomycotina</taxon>
        <taxon>Eurotiomycetes</taxon>
        <taxon>Eurotiomycetidae</taxon>
        <taxon>Eurotiales</taxon>
        <taxon>Aspergillaceae</taxon>
        <taxon>Aspergillus</taxon>
        <taxon>Aspergillus subgen. Circumdati</taxon>
    </lineage>
</organism>
<name>A0ACC3B3E1_9EURO</name>
<gene>
    <name evidence="1" type="ORF">N8T08_004636</name>
</gene>
<dbReference type="Proteomes" id="UP001177260">
    <property type="component" value="Unassembled WGS sequence"/>
</dbReference>
<protein>
    <submittedName>
        <fullName evidence="1">Uncharacterized protein</fullName>
    </submittedName>
</protein>
<sequence length="491" mass="55336">MLRRPRLPHFLRPQLTWRYILSFTVVLYITYCLLAGQPFLSSDMPPYSGPYAVGTVDLEVPRPSRHAGEEYFRDGSPAFEIETVLFTLFYPASEGVDSTKPRHPWIPKPVSLTAEGYLSFANLNNFFLNPIATLAIWGLVGGREIPAEVDVPLASSEKDLDREETLELAVEPEMKFPVLIFSHGFASSRTDYTNYLGELASRGYVVAAVEHRDGSCPGTMIMRTDDGTERPLYSFGPSDLEGMEDLDRAEFKQLQLEMRQLEMEETYQVLMQINEGRGHEILSANSRNEGEDLEAWKDRLDLDQLTVGGHSFGATLALRTLKGAPSELFPAKGAIVLDPGKSSGPLNHDVDVPTLVIHSDSWSRKVTIFTGRPHFDVVKALVEGIIQRGKDAWFMTSVGTSHPSVTDAPLIEPLLLSWTTGATIDVKEGVQQYVQTSLEFLKYLQDSDKRGILQERVSYPEYDQDIRDDKRRKEQHPDIERYWQIHVSPVE</sequence>
<proteinExistence type="predicted"/>
<accession>A0ACC3B3E1</accession>